<name>A0A5B8ZCX3_CYTDA</name>
<dbReference type="PANTHER" id="PTHR38588">
    <property type="entry name" value="BLL0334 PROTEIN"/>
    <property type="match status" value="1"/>
</dbReference>
<keyword evidence="2" id="KW-1185">Reference proteome</keyword>
<dbReference type="OrthoDB" id="9787428at2"/>
<protein>
    <submittedName>
        <fullName evidence="1">Carbon monoxide dehydrogenase subunit G</fullName>
    </submittedName>
</protein>
<dbReference type="CDD" id="cd05018">
    <property type="entry name" value="CoxG"/>
    <property type="match status" value="1"/>
</dbReference>
<organism evidence="1 2">
    <name type="scientific">Cytobacillus dafuensis</name>
    <name type="common">Bacillus dafuensis</name>
    <dbReference type="NCBI Taxonomy" id="1742359"/>
    <lineage>
        <taxon>Bacteria</taxon>
        <taxon>Bacillati</taxon>
        <taxon>Bacillota</taxon>
        <taxon>Bacilli</taxon>
        <taxon>Bacillales</taxon>
        <taxon>Bacillaceae</taxon>
        <taxon>Cytobacillus</taxon>
    </lineage>
</organism>
<accession>A0A5B8ZCX3</accession>
<sequence>MKIEHSYTFKSIPREVLWRTIQDKEVLKRTLPGCKSFVEVEDNVFESELGISIGPVKGVFIGDVRQVDRKEPEFYRLLVTGKGKPGEIDADAEMVLLETEEGTILQCLADVKLTGILASVGQRVMSGVAKVVIGQFFKEIDKEAKQLV</sequence>
<dbReference type="Gene3D" id="3.30.530.20">
    <property type="match status" value="1"/>
</dbReference>
<evidence type="ECO:0000313" key="2">
    <source>
        <dbReference type="Proteomes" id="UP000321555"/>
    </source>
</evidence>
<dbReference type="InterPro" id="IPR023393">
    <property type="entry name" value="START-like_dom_sf"/>
</dbReference>
<dbReference type="SUPFAM" id="SSF55961">
    <property type="entry name" value="Bet v1-like"/>
    <property type="match status" value="1"/>
</dbReference>
<reference evidence="2" key="1">
    <citation type="submission" date="2019-08" db="EMBL/GenBank/DDBJ databases">
        <authorList>
            <person name="Zheng X."/>
        </authorList>
    </citation>
    <scope>NUCLEOTIDE SEQUENCE [LARGE SCALE GENOMIC DNA]</scope>
    <source>
        <strain evidence="2">FJAT-25496</strain>
    </source>
</reference>
<gene>
    <name evidence="1" type="ORF">FSZ17_20135</name>
</gene>
<dbReference type="KEGG" id="bda:FSZ17_20135"/>
<dbReference type="PANTHER" id="PTHR38588:SF1">
    <property type="entry name" value="BLL0334 PROTEIN"/>
    <property type="match status" value="1"/>
</dbReference>
<dbReference type="InterPro" id="IPR010419">
    <property type="entry name" value="CO_DH_gsu"/>
</dbReference>
<proteinExistence type="predicted"/>
<dbReference type="AlphaFoldDB" id="A0A5B8ZCX3"/>
<evidence type="ECO:0000313" key="1">
    <source>
        <dbReference type="EMBL" id="QED49386.1"/>
    </source>
</evidence>
<dbReference type="STRING" id="1742359.GCA_001439625_03557"/>
<dbReference type="EMBL" id="CP042593">
    <property type="protein sequence ID" value="QED49386.1"/>
    <property type="molecule type" value="Genomic_DNA"/>
</dbReference>
<dbReference type="Pfam" id="PF06240">
    <property type="entry name" value="COXG"/>
    <property type="match status" value="1"/>
</dbReference>
<dbReference type="Proteomes" id="UP000321555">
    <property type="component" value="Chromosome"/>
</dbReference>